<name>A0A5E4MZK8_9HEMI</name>
<evidence type="ECO:0000313" key="1">
    <source>
        <dbReference type="EMBL" id="VVC36964.1"/>
    </source>
</evidence>
<dbReference type="Proteomes" id="UP000325440">
    <property type="component" value="Unassembled WGS sequence"/>
</dbReference>
<dbReference type="AlphaFoldDB" id="A0A5E4MZK8"/>
<evidence type="ECO:0000313" key="2">
    <source>
        <dbReference type="Proteomes" id="UP000325440"/>
    </source>
</evidence>
<protein>
    <submittedName>
        <fullName evidence="1">Uncharacterized protein</fullName>
    </submittedName>
</protein>
<proteinExistence type="predicted"/>
<organism evidence="1 2">
    <name type="scientific">Cinara cedri</name>
    <dbReference type="NCBI Taxonomy" id="506608"/>
    <lineage>
        <taxon>Eukaryota</taxon>
        <taxon>Metazoa</taxon>
        <taxon>Ecdysozoa</taxon>
        <taxon>Arthropoda</taxon>
        <taxon>Hexapoda</taxon>
        <taxon>Insecta</taxon>
        <taxon>Pterygota</taxon>
        <taxon>Neoptera</taxon>
        <taxon>Paraneoptera</taxon>
        <taxon>Hemiptera</taxon>
        <taxon>Sternorrhyncha</taxon>
        <taxon>Aphidomorpha</taxon>
        <taxon>Aphidoidea</taxon>
        <taxon>Aphididae</taxon>
        <taxon>Lachninae</taxon>
        <taxon>Cinara</taxon>
    </lineage>
</organism>
<reference evidence="1 2" key="1">
    <citation type="submission" date="2019-08" db="EMBL/GenBank/DDBJ databases">
        <authorList>
            <person name="Alioto T."/>
            <person name="Alioto T."/>
            <person name="Gomez Garrido J."/>
        </authorList>
    </citation>
    <scope>NUCLEOTIDE SEQUENCE [LARGE SCALE GENOMIC DNA]</scope>
</reference>
<accession>A0A5E4MZK8</accession>
<dbReference type="EMBL" id="CABPRJ010001440">
    <property type="protein sequence ID" value="VVC36964.1"/>
    <property type="molecule type" value="Genomic_DNA"/>
</dbReference>
<keyword evidence="2" id="KW-1185">Reference proteome</keyword>
<sequence>MSKLETIEIINEQNSDTNRLLTSTPSLSTSSSSTFSETTVLIDPISGLLIPMQESDEGQYVSTDNKDLRKPTKTDTIIPHDYNHTYSQKILFLNSIFYMLAIK</sequence>
<gene>
    <name evidence="1" type="ORF">CINCED_3A003788</name>
</gene>